<feature type="compositionally biased region" description="Polar residues" evidence="1">
    <location>
        <begin position="134"/>
        <end position="149"/>
    </location>
</feature>
<protein>
    <recommendedName>
        <fullName evidence="5">Mid2 domain-containing protein</fullName>
    </recommendedName>
</protein>
<keyword evidence="4" id="KW-1185">Reference proteome</keyword>
<proteinExistence type="predicted"/>
<accession>A0ABR0LKB4</accession>
<evidence type="ECO:0008006" key="5">
    <source>
        <dbReference type="Google" id="ProtNLM"/>
    </source>
</evidence>
<reference evidence="3 4" key="1">
    <citation type="submission" date="2023-08" db="EMBL/GenBank/DDBJ databases">
        <title>Black Yeasts Isolated from many extreme environments.</title>
        <authorList>
            <person name="Coleine C."/>
            <person name="Stajich J.E."/>
            <person name="Selbmann L."/>
        </authorList>
    </citation>
    <scope>NUCLEOTIDE SEQUENCE [LARGE SCALE GENOMIC DNA]</scope>
    <source>
        <strain evidence="3 4">CCFEE 536</strain>
    </source>
</reference>
<evidence type="ECO:0000256" key="2">
    <source>
        <dbReference type="SAM" id="Phobius"/>
    </source>
</evidence>
<name>A0ABR0LKB4_9PEZI</name>
<evidence type="ECO:0000256" key="1">
    <source>
        <dbReference type="SAM" id="MobiDB-lite"/>
    </source>
</evidence>
<dbReference type="Proteomes" id="UP001357485">
    <property type="component" value="Unassembled WGS sequence"/>
</dbReference>
<dbReference type="PANTHER" id="PTHR16861">
    <property type="entry name" value="GLYCOPROTEIN 38"/>
    <property type="match status" value="1"/>
</dbReference>
<feature type="compositionally biased region" description="Low complexity" evidence="1">
    <location>
        <begin position="1"/>
        <end position="36"/>
    </location>
</feature>
<keyword evidence="2" id="KW-1133">Transmembrane helix</keyword>
<keyword evidence="2" id="KW-0472">Membrane</keyword>
<comment type="caution">
    <text evidence="3">The sequence shown here is derived from an EMBL/GenBank/DDBJ whole genome shotgun (WGS) entry which is preliminary data.</text>
</comment>
<feature type="region of interest" description="Disordered" evidence="1">
    <location>
        <begin position="198"/>
        <end position="236"/>
    </location>
</feature>
<evidence type="ECO:0000313" key="3">
    <source>
        <dbReference type="EMBL" id="KAK5188250.1"/>
    </source>
</evidence>
<dbReference type="EMBL" id="JAVRRA010018443">
    <property type="protein sequence ID" value="KAK5188250.1"/>
    <property type="molecule type" value="Genomic_DNA"/>
</dbReference>
<feature type="transmembrane region" description="Helical" evidence="2">
    <location>
        <begin position="96"/>
        <end position="120"/>
    </location>
</feature>
<feature type="region of interest" description="Disordered" evidence="1">
    <location>
        <begin position="127"/>
        <end position="149"/>
    </location>
</feature>
<evidence type="ECO:0000313" key="4">
    <source>
        <dbReference type="Proteomes" id="UP001357485"/>
    </source>
</evidence>
<organism evidence="3 4">
    <name type="scientific">Cryomyces antarcticus</name>
    <dbReference type="NCBI Taxonomy" id="329879"/>
    <lineage>
        <taxon>Eukaryota</taxon>
        <taxon>Fungi</taxon>
        <taxon>Dikarya</taxon>
        <taxon>Ascomycota</taxon>
        <taxon>Pezizomycotina</taxon>
        <taxon>Dothideomycetes</taxon>
        <taxon>Dothideomycetes incertae sedis</taxon>
        <taxon>Cryomyces</taxon>
    </lineage>
</organism>
<keyword evidence="2" id="KW-0812">Transmembrane</keyword>
<feature type="region of interest" description="Disordered" evidence="1">
    <location>
        <begin position="1"/>
        <end position="54"/>
    </location>
</feature>
<feature type="non-terminal residue" evidence="3">
    <location>
        <position position="236"/>
    </location>
</feature>
<gene>
    <name evidence="3" type="ORF">LTR16_008503</name>
</gene>
<sequence>MTPSSTEATPSSTTTSTSAAAASSTPSPSSTQAPPAVLVPVSSTQAPSSTKTPTPVTSIVVVTISGAIVTQTVTSTPAAPAEGSLQPVRAGLSGGAIAGVVMGTLVGLAALAAAMLFFLLRRRGNNAGGDAESSKPSGPQRNTSVLSRTGLLSQDKLDPLVIPATWRHSNTTNLDSDGVSPMDEKRISKPLVYDQRLNPSALLQHDNGSRASVGTMQDHRDYARPLKATNPDPLDV</sequence>
<dbReference type="PANTHER" id="PTHR16861:SF4">
    <property type="entry name" value="SH3 DOMAIN PROTEIN (AFU_ORTHOLOGUE AFUA_1G13610)"/>
    <property type="match status" value="1"/>
</dbReference>